<evidence type="ECO:0000313" key="7">
    <source>
        <dbReference type="EMBL" id="SHM84886.1"/>
    </source>
</evidence>
<protein>
    <recommendedName>
        <fullName evidence="5 6">Imidazoleglycerol-phosphate dehydratase</fullName>
        <shortName evidence="5">IGPD</shortName>
        <ecNumber evidence="5 6">4.2.1.19</ecNumber>
    </recommendedName>
</protein>
<evidence type="ECO:0000256" key="4">
    <source>
        <dbReference type="ARBA" id="ARBA00023239"/>
    </source>
</evidence>
<dbReference type="InterPro" id="IPR020565">
    <property type="entry name" value="ImidazoleglycerP_deHydtase_CS"/>
</dbReference>
<dbReference type="HAMAP" id="MF_00076">
    <property type="entry name" value="HisB"/>
    <property type="match status" value="1"/>
</dbReference>
<dbReference type="Proteomes" id="UP000184375">
    <property type="component" value="Unassembled WGS sequence"/>
</dbReference>
<dbReference type="Pfam" id="PF00475">
    <property type="entry name" value="IGPD"/>
    <property type="match status" value="1"/>
</dbReference>
<evidence type="ECO:0000256" key="1">
    <source>
        <dbReference type="ARBA" id="ARBA00005047"/>
    </source>
</evidence>
<dbReference type="UniPathway" id="UPA00031">
    <property type="reaction ID" value="UER00011"/>
</dbReference>
<evidence type="ECO:0000256" key="5">
    <source>
        <dbReference type="HAMAP-Rule" id="MF_00076"/>
    </source>
</evidence>
<dbReference type="GO" id="GO:0005737">
    <property type="term" value="C:cytoplasm"/>
    <property type="evidence" value="ECO:0007669"/>
    <property type="project" value="UniProtKB-SubCell"/>
</dbReference>
<dbReference type="GO" id="GO:0000105">
    <property type="term" value="P:L-histidine biosynthetic process"/>
    <property type="evidence" value="ECO:0007669"/>
    <property type="project" value="UniProtKB-UniRule"/>
</dbReference>
<comment type="catalytic activity">
    <reaction evidence="5 6">
        <text>D-erythro-1-(imidazol-4-yl)glycerol 3-phosphate = 3-(imidazol-4-yl)-2-oxopropyl phosphate + H2O</text>
        <dbReference type="Rhea" id="RHEA:11040"/>
        <dbReference type="ChEBI" id="CHEBI:15377"/>
        <dbReference type="ChEBI" id="CHEBI:57766"/>
        <dbReference type="ChEBI" id="CHEBI:58278"/>
        <dbReference type="EC" id="4.2.1.19"/>
    </reaction>
</comment>
<dbReference type="GO" id="GO:0004424">
    <property type="term" value="F:imidazoleglycerol-phosphate dehydratase activity"/>
    <property type="evidence" value="ECO:0007669"/>
    <property type="project" value="UniProtKB-UniRule"/>
</dbReference>
<dbReference type="Gene3D" id="3.30.230.40">
    <property type="entry name" value="Imidazole glycerol phosphate dehydratase, domain 1"/>
    <property type="match status" value="2"/>
</dbReference>
<dbReference type="STRING" id="447595.SAMN05660826_02142"/>
<gene>
    <name evidence="5" type="primary">hisB</name>
    <name evidence="7" type="ORF">SAMN05660826_02142</name>
</gene>
<dbReference type="PANTHER" id="PTHR23133">
    <property type="entry name" value="IMIDAZOLEGLYCEROL-PHOSPHATE DEHYDRATASE HIS7"/>
    <property type="match status" value="1"/>
</dbReference>
<keyword evidence="4 5" id="KW-0456">Lyase</keyword>
<comment type="similarity">
    <text evidence="5 6">Belongs to the imidazoleglycerol-phosphate dehydratase family.</text>
</comment>
<dbReference type="PROSITE" id="PS00954">
    <property type="entry name" value="IGP_DEHYDRATASE_1"/>
    <property type="match status" value="1"/>
</dbReference>
<name>A0A1M7M2X6_9FIRM</name>
<comment type="pathway">
    <text evidence="1 5 6">Amino-acid biosynthesis; L-histidine biosynthesis; L-histidine from 5-phospho-alpha-D-ribose 1-diphosphate: step 6/9.</text>
</comment>
<keyword evidence="2 5" id="KW-0028">Amino-acid biosynthesis</keyword>
<dbReference type="FunFam" id="3.30.230.40:FF:000003">
    <property type="entry name" value="Imidazoleglycerol-phosphate dehydratase HisB"/>
    <property type="match status" value="1"/>
</dbReference>
<keyword evidence="5" id="KW-0963">Cytoplasm</keyword>
<dbReference type="NCBIfam" id="NF002114">
    <property type="entry name" value="PRK00951.2-4"/>
    <property type="match status" value="1"/>
</dbReference>
<evidence type="ECO:0000256" key="2">
    <source>
        <dbReference type="ARBA" id="ARBA00022605"/>
    </source>
</evidence>
<dbReference type="RefSeq" id="WP_073258296.1">
    <property type="nucleotide sequence ID" value="NZ_FRCR01000017.1"/>
</dbReference>
<dbReference type="PANTHER" id="PTHR23133:SF2">
    <property type="entry name" value="IMIDAZOLEGLYCEROL-PHOSPHATE DEHYDRATASE"/>
    <property type="match status" value="1"/>
</dbReference>
<dbReference type="EC" id="4.2.1.19" evidence="5 6"/>
<keyword evidence="8" id="KW-1185">Reference proteome</keyword>
<dbReference type="OrthoDB" id="9790411at2"/>
<evidence type="ECO:0000256" key="3">
    <source>
        <dbReference type="ARBA" id="ARBA00023102"/>
    </source>
</evidence>
<dbReference type="InterPro" id="IPR000807">
    <property type="entry name" value="ImidazoleglycerolP_deHydtase"/>
</dbReference>
<dbReference type="SUPFAM" id="SSF54211">
    <property type="entry name" value="Ribosomal protein S5 domain 2-like"/>
    <property type="match status" value="2"/>
</dbReference>
<sequence>MRTAALERITDETQIKIFLNLDGSGNSTVKTPIGIFNHFLSLFCFFSKIDLEVNASGDIDVDEHHLMEDTGIVLGKALKAALGEKRGIARFGWSAVPMDEALVLVSLDISGRAYLNYELPVLEWVGKVKGESFKEFFLGFVRGGELTLHIKGLSGANSHHIMESTFKGLGICLRSAKAISDDRIPSTKGVI</sequence>
<reference evidence="8" key="1">
    <citation type="submission" date="2016-11" db="EMBL/GenBank/DDBJ databases">
        <authorList>
            <person name="Varghese N."/>
            <person name="Submissions S."/>
        </authorList>
    </citation>
    <scope>NUCLEOTIDE SEQUENCE [LARGE SCALE GENOMIC DNA]</scope>
    <source>
        <strain evidence="8">DSM 18802</strain>
    </source>
</reference>
<evidence type="ECO:0000256" key="6">
    <source>
        <dbReference type="RuleBase" id="RU000599"/>
    </source>
</evidence>
<dbReference type="PROSITE" id="PS00955">
    <property type="entry name" value="IGP_DEHYDRATASE_2"/>
    <property type="match status" value="1"/>
</dbReference>
<dbReference type="AlphaFoldDB" id="A0A1M7M2X6"/>
<comment type="subcellular location">
    <subcellularLocation>
        <location evidence="5 6">Cytoplasm</location>
    </subcellularLocation>
</comment>
<organism evidence="7 8">
    <name type="scientific">Caldanaerovirga acetigignens</name>
    <dbReference type="NCBI Taxonomy" id="447595"/>
    <lineage>
        <taxon>Bacteria</taxon>
        <taxon>Bacillati</taxon>
        <taxon>Bacillota</taxon>
        <taxon>Clostridia</taxon>
        <taxon>Thermosediminibacterales</taxon>
        <taxon>Thermosediminibacteraceae</taxon>
        <taxon>Caldanaerovirga</taxon>
    </lineage>
</organism>
<dbReference type="CDD" id="cd07914">
    <property type="entry name" value="IGPD"/>
    <property type="match status" value="1"/>
</dbReference>
<proteinExistence type="inferred from homology"/>
<dbReference type="EMBL" id="FRCR01000017">
    <property type="protein sequence ID" value="SHM84886.1"/>
    <property type="molecule type" value="Genomic_DNA"/>
</dbReference>
<dbReference type="InterPro" id="IPR020568">
    <property type="entry name" value="Ribosomal_Su5_D2-typ_SF"/>
</dbReference>
<evidence type="ECO:0000313" key="8">
    <source>
        <dbReference type="Proteomes" id="UP000184375"/>
    </source>
</evidence>
<keyword evidence="3 5" id="KW-0368">Histidine biosynthesis</keyword>
<dbReference type="InterPro" id="IPR038494">
    <property type="entry name" value="IGPD_sf"/>
</dbReference>
<accession>A0A1M7M2X6</accession>